<feature type="compositionally biased region" description="Polar residues" evidence="1">
    <location>
        <begin position="224"/>
        <end position="236"/>
    </location>
</feature>
<accession>A0A9P6TVV0</accession>
<feature type="compositionally biased region" description="Polar residues" evidence="1">
    <location>
        <begin position="660"/>
        <end position="679"/>
    </location>
</feature>
<evidence type="ECO:0000313" key="3">
    <source>
        <dbReference type="Proteomes" id="UP000726737"/>
    </source>
</evidence>
<feature type="compositionally biased region" description="Low complexity" evidence="1">
    <location>
        <begin position="705"/>
        <end position="722"/>
    </location>
</feature>
<dbReference type="EMBL" id="JAAAJA010001011">
    <property type="protein sequence ID" value="KAG0248391.1"/>
    <property type="molecule type" value="Genomic_DNA"/>
</dbReference>
<organism evidence="2 3">
    <name type="scientific">Mortierella polycephala</name>
    <dbReference type="NCBI Taxonomy" id="41804"/>
    <lineage>
        <taxon>Eukaryota</taxon>
        <taxon>Fungi</taxon>
        <taxon>Fungi incertae sedis</taxon>
        <taxon>Mucoromycota</taxon>
        <taxon>Mortierellomycotina</taxon>
        <taxon>Mortierellomycetes</taxon>
        <taxon>Mortierellales</taxon>
        <taxon>Mortierellaceae</taxon>
        <taxon>Mortierella</taxon>
    </lineage>
</organism>
<feature type="region of interest" description="Disordered" evidence="1">
    <location>
        <begin position="483"/>
        <end position="532"/>
    </location>
</feature>
<feature type="compositionally biased region" description="Basic residues" evidence="1">
    <location>
        <begin position="151"/>
        <end position="160"/>
    </location>
</feature>
<feature type="compositionally biased region" description="Polar residues" evidence="1">
    <location>
        <begin position="577"/>
        <end position="592"/>
    </location>
</feature>
<feature type="region of interest" description="Disordered" evidence="1">
    <location>
        <begin position="577"/>
        <end position="604"/>
    </location>
</feature>
<feature type="compositionally biased region" description="Polar residues" evidence="1">
    <location>
        <begin position="450"/>
        <end position="462"/>
    </location>
</feature>
<feature type="region of interest" description="Disordered" evidence="1">
    <location>
        <begin position="618"/>
        <end position="686"/>
    </location>
</feature>
<feature type="compositionally biased region" description="Basic residues" evidence="1">
    <location>
        <begin position="172"/>
        <end position="186"/>
    </location>
</feature>
<feature type="region of interest" description="Disordered" evidence="1">
    <location>
        <begin position="406"/>
        <end position="465"/>
    </location>
</feature>
<proteinExistence type="predicted"/>
<feature type="compositionally biased region" description="Polar residues" evidence="1">
    <location>
        <begin position="406"/>
        <end position="434"/>
    </location>
</feature>
<feature type="region of interest" description="Disordered" evidence="1">
    <location>
        <begin position="382"/>
        <end position="401"/>
    </location>
</feature>
<dbReference type="OrthoDB" id="2425684at2759"/>
<feature type="region of interest" description="Disordered" evidence="1">
    <location>
        <begin position="224"/>
        <end position="259"/>
    </location>
</feature>
<feature type="compositionally biased region" description="Basic residues" evidence="1">
    <location>
        <begin position="642"/>
        <end position="659"/>
    </location>
</feature>
<reference evidence="2" key="1">
    <citation type="journal article" date="2020" name="Fungal Divers.">
        <title>Resolving the Mortierellaceae phylogeny through synthesis of multi-gene phylogenetics and phylogenomics.</title>
        <authorList>
            <person name="Vandepol N."/>
            <person name="Liber J."/>
            <person name="Desiro A."/>
            <person name="Na H."/>
            <person name="Kennedy M."/>
            <person name="Barry K."/>
            <person name="Grigoriev I.V."/>
            <person name="Miller A.N."/>
            <person name="O'Donnell K."/>
            <person name="Stajich J.E."/>
            <person name="Bonito G."/>
        </authorList>
    </citation>
    <scope>NUCLEOTIDE SEQUENCE</scope>
    <source>
        <strain evidence="2">KOD948</strain>
    </source>
</reference>
<comment type="caution">
    <text evidence="2">The sequence shown here is derived from an EMBL/GenBank/DDBJ whole genome shotgun (WGS) entry which is preliminary data.</text>
</comment>
<feature type="compositionally biased region" description="Polar residues" evidence="1">
    <location>
        <begin position="487"/>
        <end position="522"/>
    </location>
</feature>
<dbReference type="AlphaFoldDB" id="A0A9P6TVV0"/>
<protein>
    <submittedName>
        <fullName evidence="2">Uncharacterized protein</fullName>
    </submittedName>
</protein>
<feature type="region of interest" description="Disordered" evidence="1">
    <location>
        <begin position="703"/>
        <end position="722"/>
    </location>
</feature>
<keyword evidence="3" id="KW-1185">Reference proteome</keyword>
<evidence type="ECO:0000256" key="1">
    <source>
        <dbReference type="SAM" id="MobiDB-lite"/>
    </source>
</evidence>
<name>A0A9P6TVV0_9FUNG</name>
<sequence>MQAIIHERPVTPTRVLATLNFDSEHCSSAVNQYSLQNVAWSLSDGDLPGIRSKEDFVVAWLDQQNTPAMTDINGHLLWDESNDCLDQVEQQHIHQRQPSPFGFQLTTDCDAQPEPRQVRYRECQTSNEIKLGSSSLLQHPSSAHQRLAPSGHHHQHRSPHPPHIYARDPYHHRLSHPHQSYQHHPHHPQHYLYEQNHAGSIEHHNSIDHHHMYYTHRHYNGSLSHASQELQRSLSLTRAEELSSHLQTDSPQPTASRFEDLSPAEQVRQGHYWYRQCHQIHNQQMQLRRQQQYHHHRSVYNQHWHHSYQYRHKPVTHSHPCHFNQKRQVTNLFIPSAHELDRYPSTHRAVKALSVQDLAWERHCYYQQLQLHEEAIAEQKRVEAQRQQQQQGRLSVPEQDLVSRTGSLNRITSSSLSPQTAQTLGLSRSKSASTVEPWREDVIRKHQKVRQPSSGEPGSSKSIIADCPILSAGRRLIRRNGIKATSDIGQQSPATTSEAPDLTSDSPKPSTPSQHQQRPETSLSRKKTLRDLAPSIRSLARRCSSRFSSRPNSFAGSSSDPVLEYSEEKITVGSLSLKTSHMSPPSSSNRAQLLTPGPDGAIDLEIDPQSEATATVSITNDHLPSVSTPSPSPDTAPERTPIHRKVTLFRSKTTNHSRARNTSPNYNIPETETSNMDTSATRRKSLTFPQRRSLRLANGRGLDLTMFSPNTTTTTTDSTIMSSASQNTEKSASELDKALCIDAQGAEEDPQEAARHQVATILAMGRKDRVSARTGQVMTHSTHSQSGTHLSPLAVETQQDMPLDSSTSEQGLSVKEDPCERIAFMLVPKSRYEFQPLVVM</sequence>
<evidence type="ECO:0000313" key="2">
    <source>
        <dbReference type="EMBL" id="KAG0248391.1"/>
    </source>
</evidence>
<dbReference type="Proteomes" id="UP000726737">
    <property type="component" value="Unassembled WGS sequence"/>
</dbReference>
<feature type="region of interest" description="Disordered" evidence="1">
    <location>
        <begin position="136"/>
        <end position="186"/>
    </location>
</feature>
<gene>
    <name evidence="2" type="ORF">BG011_000132</name>
</gene>
<feature type="compositionally biased region" description="Polar residues" evidence="1">
    <location>
        <begin position="244"/>
        <end position="255"/>
    </location>
</feature>